<dbReference type="PROSITE" id="PS51007">
    <property type="entry name" value="CYTC"/>
    <property type="match status" value="2"/>
</dbReference>
<name>A0A3D9C2I0_9FLAO</name>
<keyword evidence="4" id="KW-0732">Signal</keyword>
<keyword evidence="9" id="KW-0575">Peroxidase</keyword>
<feature type="domain" description="Cytochrome c" evidence="8">
    <location>
        <begin position="63"/>
        <end position="172"/>
    </location>
</feature>
<evidence type="ECO:0000313" key="10">
    <source>
        <dbReference type="Proteomes" id="UP000256686"/>
    </source>
</evidence>
<proteinExistence type="predicted"/>
<dbReference type="Pfam" id="PF03150">
    <property type="entry name" value="CCP_MauG"/>
    <property type="match status" value="1"/>
</dbReference>
<comment type="subcellular location">
    <subcellularLocation>
        <location evidence="1">Cell envelope</location>
    </subcellularLocation>
</comment>
<dbReference type="InterPro" id="IPR036909">
    <property type="entry name" value="Cyt_c-like_dom_sf"/>
</dbReference>
<dbReference type="PANTHER" id="PTHR30600:SF10">
    <property type="entry name" value="BLL6722 PROTEIN"/>
    <property type="match status" value="1"/>
</dbReference>
<keyword evidence="6 7" id="KW-0408">Iron</keyword>
<keyword evidence="2 7" id="KW-0349">Heme</keyword>
<evidence type="ECO:0000259" key="8">
    <source>
        <dbReference type="PROSITE" id="PS51007"/>
    </source>
</evidence>
<dbReference type="GO" id="GO:0020037">
    <property type="term" value="F:heme binding"/>
    <property type="evidence" value="ECO:0007669"/>
    <property type="project" value="InterPro"/>
</dbReference>
<dbReference type="InterPro" id="IPR009056">
    <property type="entry name" value="Cyt_c-like_dom"/>
</dbReference>
<accession>A0A3D9C2I0</accession>
<dbReference type="Proteomes" id="UP000256686">
    <property type="component" value="Unassembled WGS sequence"/>
</dbReference>
<evidence type="ECO:0000313" key="9">
    <source>
        <dbReference type="EMBL" id="REC60004.1"/>
    </source>
</evidence>
<evidence type="ECO:0000256" key="4">
    <source>
        <dbReference type="ARBA" id="ARBA00022729"/>
    </source>
</evidence>
<evidence type="ECO:0000256" key="6">
    <source>
        <dbReference type="ARBA" id="ARBA00023004"/>
    </source>
</evidence>
<dbReference type="EMBL" id="QNVT01000030">
    <property type="protein sequence ID" value="REC60004.1"/>
    <property type="molecule type" value="Genomic_DNA"/>
</dbReference>
<gene>
    <name evidence="9" type="ORF">DRF65_23235</name>
</gene>
<dbReference type="GO" id="GO:0030313">
    <property type="term" value="C:cell envelope"/>
    <property type="evidence" value="ECO:0007669"/>
    <property type="project" value="UniProtKB-SubCell"/>
</dbReference>
<dbReference type="GO" id="GO:0046872">
    <property type="term" value="F:metal ion binding"/>
    <property type="evidence" value="ECO:0007669"/>
    <property type="project" value="UniProtKB-KW"/>
</dbReference>
<feature type="domain" description="Cytochrome c" evidence="8">
    <location>
        <begin position="229"/>
        <end position="368"/>
    </location>
</feature>
<keyword evidence="10" id="KW-1185">Reference proteome</keyword>
<sequence>MLEPISGENPEVSALSKARLSNTLAAFFGNNIDLNNLANYSNQEIPSHIIRGNSTYMNPVTDAGATLGRVLFYDKNLSSNNTVSCASCHKQELAFGDDNIASQGVNGQTERHSMRLINTRFSDESRFFWDKRASSLKEQTSIPIKDHIEMGFSGTNGDPSFNDLIIKLAALPYYQELFTKAYGNSEINEDKIQSALSQFVLSITSFDSKYDQGRAQALSDFSPLNNFTEEENLGKNLFMKIPVLSFLVTGNRISGGLGCAACHQIPELSMEPNSGNNGIINKINGNGIDISVTRAPSLRDLVNSNGRSNGPMMHSAVITTLEGVVDHYNNVPKNTQNTNLDTRLAGVKSLRVTEKEKKAIVAFLKTLSGKNVYVDKKWSNPFINQ</sequence>
<keyword evidence="5" id="KW-0560">Oxidoreductase</keyword>
<keyword evidence="3 7" id="KW-0479">Metal-binding</keyword>
<comment type="caution">
    <text evidence="9">The sequence shown here is derived from an EMBL/GenBank/DDBJ whole genome shotgun (WGS) entry which is preliminary data.</text>
</comment>
<dbReference type="GO" id="GO:0009055">
    <property type="term" value="F:electron transfer activity"/>
    <property type="evidence" value="ECO:0007669"/>
    <property type="project" value="InterPro"/>
</dbReference>
<organism evidence="9 10">
    <name type="scientific">Chryseobacterium pennae</name>
    <dbReference type="NCBI Taxonomy" id="2258962"/>
    <lineage>
        <taxon>Bacteria</taxon>
        <taxon>Pseudomonadati</taxon>
        <taxon>Bacteroidota</taxon>
        <taxon>Flavobacteriia</taxon>
        <taxon>Flavobacteriales</taxon>
        <taxon>Weeksellaceae</taxon>
        <taxon>Chryseobacterium group</taxon>
        <taxon>Chryseobacterium</taxon>
    </lineage>
</organism>
<dbReference type="InterPro" id="IPR004852">
    <property type="entry name" value="Di-haem_cyt_c_peroxidsae"/>
</dbReference>
<evidence type="ECO:0000256" key="7">
    <source>
        <dbReference type="PROSITE-ProRule" id="PRU00433"/>
    </source>
</evidence>
<evidence type="ECO:0000256" key="2">
    <source>
        <dbReference type="ARBA" id="ARBA00022617"/>
    </source>
</evidence>
<protein>
    <submittedName>
        <fullName evidence="9">Cytochrome-c peroxidase</fullName>
    </submittedName>
</protein>
<evidence type="ECO:0000256" key="3">
    <source>
        <dbReference type="ARBA" id="ARBA00022723"/>
    </source>
</evidence>
<dbReference type="GO" id="GO:0004130">
    <property type="term" value="F:cytochrome-c peroxidase activity"/>
    <property type="evidence" value="ECO:0007669"/>
    <property type="project" value="TreeGrafter"/>
</dbReference>
<reference evidence="10" key="1">
    <citation type="submission" date="2018-06" db="EMBL/GenBank/DDBJ databases">
        <authorList>
            <person name="Lum Nde A."/>
            <person name="Hugo C."/>
        </authorList>
    </citation>
    <scope>NUCLEOTIDE SEQUENCE [LARGE SCALE GENOMIC DNA]</scope>
    <source>
        <strain evidence="10">1_F178</strain>
    </source>
</reference>
<evidence type="ECO:0000256" key="1">
    <source>
        <dbReference type="ARBA" id="ARBA00004196"/>
    </source>
</evidence>
<dbReference type="SUPFAM" id="SSF46626">
    <property type="entry name" value="Cytochrome c"/>
    <property type="match status" value="2"/>
</dbReference>
<dbReference type="InterPro" id="IPR051395">
    <property type="entry name" value="Cytochrome_c_Peroxidase/MauG"/>
</dbReference>
<dbReference type="AlphaFoldDB" id="A0A3D9C2I0"/>
<evidence type="ECO:0000256" key="5">
    <source>
        <dbReference type="ARBA" id="ARBA00023002"/>
    </source>
</evidence>
<dbReference type="PANTHER" id="PTHR30600">
    <property type="entry name" value="CYTOCHROME C PEROXIDASE-RELATED"/>
    <property type="match status" value="1"/>
</dbReference>
<dbReference type="Gene3D" id="1.10.760.10">
    <property type="entry name" value="Cytochrome c-like domain"/>
    <property type="match status" value="2"/>
</dbReference>